<evidence type="ECO:0000256" key="3">
    <source>
        <dbReference type="ARBA" id="ARBA00020291"/>
    </source>
</evidence>
<proteinExistence type="inferred from homology"/>
<comment type="catalytic activity">
    <reaction evidence="8">
        <text>chloramphenicol + acetyl-CoA = chloramphenicol 3-acetate + CoA</text>
        <dbReference type="Rhea" id="RHEA:18421"/>
        <dbReference type="ChEBI" id="CHEBI:16730"/>
        <dbReference type="ChEBI" id="CHEBI:17698"/>
        <dbReference type="ChEBI" id="CHEBI:57287"/>
        <dbReference type="ChEBI" id="CHEBI:57288"/>
        <dbReference type="EC" id="2.3.1.28"/>
    </reaction>
</comment>
<evidence type="ECO:0000313" key="10">
    <source>
        <dbReference type="Proteomes" id="UP001595457"/>
    </source>
</evidence>
<dbReference type="EC" id="2.3.1.28" evidence="2"/>
<comment type="caution">
    <text evidence="9">The sequence shown here is derived from an EMBL/GenBank/DDBJ whole genome shotgun (WGS) entry which is preliminary data.</text>
</comment>
<keyword evidence="10" id="KW-1185">Reference proteome</keyword>
<evidence type="ECO:0000256" key="5">
    <source>
        <dbReference type="ARBA" id="ARBA00022737"/>
    </source>
</evidence>
<dbReference type="PANTHER" id="PTHR43300:SF12">
    <property type="entry name" value="CHLORAMPHENICOL ACETYLTRANSFERASE"/>
    <property type="match status" value="1"/>
</dbReference>
<accession>A0ABV7ARL4</accession>
<gene>
    <name evidence="9" type="ORF">ACFOJE_04870</name>
</gene>
<evidence type="ECO:0000313" key="9">
    <source>
        <dbReference type="EMBL" id="MFC2971545.1"/>
    </source>
</evidence>
<dbReference type="Pfam" id="PF00132">
    <property type="entry name" value="Hexapep"/>
    <property type="match status" value="1"/>
</dbReference>
<dbReference type="Gene3D" id="2.160.10.10">
    <property type="entry name" value="Hexapeptide repeat proteins"/>
    <property type="match status" value="1"/>
</dbReference>
<keyword evidence="6" id="KW-0046">Antibiotic resistance</keyword>
<keyword evidence="4" id="KW-0808">Transferase</keyword>
<evidence type="ECO:0000256" key="8">
    <source>
        <dbReference type="ARBA" id="ARBA00047633"/>
    </source>
</evidence>
<dbReference type="RefSeq" id="WP_377813145.1">
    <property type="nucleotide sequence ID" value="NZ_JBHRSJ010000007.1"/>
</dbReference>
<protein>
    <recommendedName>
        <fullName evidence="3">Chloramphenicol acetyltransferase</fullName>
        <ecNumber evidence="2">2.3.1.28</ecNumber>
    </recommendedName>
</protein>
<dbReference type="PANTHER" id="PTHR43300">
    <property type="entry name" value="ACETYLTRANSFERASE"/>
    <property type="match status" value="1"/>
</dbReference>
<sequence length="179" mass="19337">MSHTIHESAKIINRQNLIVGDYSQIDDFVFLNAGERTVLGSFVHIASFCSVIGGGELQMDHFSGLSAGCRIITGSDDFMGGGLTNPTVPARYTNVKRERVHIGRHAIIGTNVIVLPGVTIGEGAAVGAGALVRKNLEPWTLYAGVDCNPIKTRPSERILELEQRLLEELNIRLAPLPGH</sequence>
<evidence type="ECO:0000256" key="2">
    <source>
        <dbReference type="ARBA" id="ARBA00013235"/>
    </source>
</evidence>
<dbReference type="InterPro" id="IPR011004">
    <property type="entry name" value="Trimer_LpxA-like_sf"/>
</dbReference>
<keyword evidence="7 9" id="KW-0012">Acyltransferase</keyword>
<name>A0ABV7ARL4_9GAMM</name>
<keyword evidence="5" id="KW-0677">Repeat</keyword>
<dbReference type="InterPro" id="IPR050179">
    <property type="entry name" value="Trans_hexapeptide_repeat"/>
</dbReference>
<evidence type="ECO:0000256" key="4">
    <source>
        <dbReference type="ARBA" id="ARBA00022679"/>
    </source>
</evidence>
<evidence type="ECO:0000256" key="1">
    <source>
        <dbReference type="ARBA" id="ARBA00007274"/>
    </source>
</evidence>
<dbReference type="GO" id="GO:0016746">
    <property type="term" value="F:acyltransferase activity"/>
    <property type="evidence" value="ECO:0007669"/>
    <property type="project" value="UniProtKB-KW"/>
</dbReference>
<dbReference type="EMBL" id="JBHRSJ010000007">
    <property type="protein sequence ID" value="MFC2971545.1"/>
    <property type="molecule type" value="Genomic_DNA"/>
</dbReference>
<dbReference type="SUPFAM" id="SSF51161">
    <property type="entry name" value="Trimeric LpxA-like enzymes"/>
    <property type="match status" value="1"/>
</dbReference>
<organism evidence="9 10">
    <name type="scientific">Azotobacter bryophylli</name>
    <dbReference type="NCBI Taxonomy" id="1986537"/>
    <lineage>
        <taxon>Bacteria</taxon>
        <taxon>Pseudomonadati</taxon>
        <taxon>Pseudomonadota</taxon>
        <taxon>Gammaproteobacteria</taxon>
        <taxon>Pseudomonadales</taxon>
        <taxon>Pseudomonadaceae</taxon>
        <taxon>Azotobacter</taxon>
    </lineage>
</organism>
<dbReference type="PROSITE" id="PS00101">
    <property type="entry name" value="HEXAPEP_TRANSFERASES"/>
    <property type="match status" value="1"/>
</dbReference>
<evidence type="ECO:0000256" key="6">
    <source>
        <dbReference type="ARBA" id="ARBA00023251"/>
    </source>
</evidence>
<comment type="similarity">
    <text evidence="1">Belongs to the transferase hexapeptide repeat family.</text>
</comment>
<dbReference type="Proteomes" id="UP001595457">
    <property type="component" value="Unassembled WGS sequence"/>
</dbReference>
<dbReference type="InterPro" id="IPR018357">
    <property type="entry name" value="Hexapep_transf_CS"/>
</dbReference>
<evidence type="ECO:0000256" key="7">
    <source>
        <dbReference type="ARBA" id="ARBA00023315"/>
    </source>
</evidence>
<reference evidence="10" key="1">
    <citation type="journal article" date="2019" name="Int. J. Syst. Evol. Microbiol.">
        <title>The Global Catalogue of Microorganisms (GCM) 10K type strain sequencing project: providing services to taxonomists for standard genome sequencing and annotation.</title>
        <authorList>
            <consortium name="The Broad Institute Genomics Platform"/>
            <consortium name="The Broad Institute Genome Sequencing Center for Infectious Disease"/>
            <person name="Wu L."/>
            <person name="Ma J."/>
        </authorList>
    </citation>
    <scope>NUCLEOTIDE SEQUENCE [LARGE SCALE GENOMIC DNA]</scope>
    <source>
        <strain evidence="10">KCTC 62195</strain>
    </source>
</reference>
<dbReference type="InterPro" id="IPR001451">
    <property type="entry name" value="Hexapep"/>
</dbReference>